<protein>
    <submittedName>
        <fullName evidence="2">Unannotated protein</fullName>
    </submittedName>
</protein>
<accession>A0A6J7SQ03</accession>
<reference evidence="2" key="1">
    <citation type="submission" date="2020-05" db="EMBL/GenBank/DDBJ databases">
        <authorList>
            <person name="Chiriac C."/>
            <person name="Salcher M."/>
            <person name="Ghai R."/>
            <person name="Kavagutti S V."/>
        </authorList>
    </citation>
    <scope>NUCLEOTIDE SEQUENCE</scope>
</reference>
<dbReference type="EMBL" id="CAFBPZ010000174">
    <property type="protein sequence ID" value="CAB5043093.1"/>
    <property type="molecule type" value="Genomic_DNA"/>
</dbReference>
<name>A0A6J7SQ03_9ZZZZ</name>
<organism evidence="2">
    <name type="scientific">freshwater metagenome</name>
    <dbReference type="NCBI Taxonomy" id="449393"/>
    <lineage>
        <taxon>unclassified sequences</taxon>
        <taxon>metagenomes</taxon>
        <taxon>ecological metagenomes</taxon>
    </lineage>
</organism>
<gene>
    <name evidence="2" type="ORF">UFOPK4237_01693</name>
</gene>
<sequence>MENPINEVSNANLSQFNVQSHEQVLDEIVSHRPWWHHPLGGIGNGGRLNGSDPNRNNPRAAYFFE</sequence>
<evidence type="ECO:0000256" key="1">
    <source>
        <dbReference type="SAM" id="MobiDB-lite"/>
    </source>
</evidence>
<dbReference type="AlphaFoldDB" id="A0A6J7SQ03"/>
<evidence type="ECO:0000313" key="2">
    <source>
        <dbReference type="EMBL" id="CAB5043093.1"/>
    </source>
</evidence>
<proteinExistence type="predicted"/>
<feature type="region of interest" description="Disordered" evidence="1">
    <location>
        <begin position="41"/>
        <end position="65"/>
    </location>
</feature>